<dbReference type="Pfam" id="PF00076">
    <property type="entry name" value="RRM_1"/>
    <property type="match status" value="1"/>
</dbReference>
<organism evidence="2 3">
    <name type="scientific">Anopheles arabiensis</name>
    <name type="common">Mosquito</name>
    <dbReference type="NCBI Taxonomy" id="7173"/>
    <lineage>
        <taxon>Eukaryota</taxon>
        <taxon>Metazoa</taxon>
        <taxon>Ecdysozoa</taxon>
        <taxon>Arthropoda</taxon>
        <taxon>Hexapoda</taxon>
        <taxon>Insecta</taxon>
        <taxon>Pterygota</taxon>
        <taxon>Neoptera</taxon>
        <taxon>Endopterygota</taxon>
        <taxon>Diptera</taxon>
        <taxon>Nematocera</taxon>
        <taxon>Culicoidea</taxon>
        <taxon>Culicidae</taxon>
        <taxon>Anophelinae</taxon>
        <taxon>Anopheles</taxon>
    </lineage>
</organism>
<proteinExistence type="predicted"/>
<dbReference type="EnsemblMetazoa" id="AARA000264-RA">
    <property type="protein sequence ID" value="AARA000264-PA"/>
    <property type="gene ID" value="AARA000264"/>
</dbReference>
<feature type="region of interest" description="Disordered" evidence="1">
    <location>
        <begin position="1"/>
        <end position="131"/>
    </location>
</feature>
<name>A0A182HGB1_ANOAR</name>
<dbReference type="InterPro" id="IPR006509">
    <property type="entry name" value="RBM39_SF"/>
</dbReference>
<dbReference type="VEuPathDB" id="VectorBase:AARA000264"/>
<evidence type="ECO:0000313" key="3">
    <source>
        <dbReference type="Proteomes" id="UP000075840"/>
    </source>
</evidence>
<dbReference type="EMBL" id="APCN01004212">
    <property type="status" value="NOT_ANNOTATED_CDS"/>
    <property type="molecule type" value="Genomic_DNA"/>
</dbReference>
<feature type="compositionally biased region" description="Acidic residues" evidence="1">
    <location>
        <begin position="30"/>
        <end position="75"/>
    </location>
</feature>
<dbReference type="GO" id="GO:0006397">
    <property type="term" value="P:mRNA processing"/>
    <property type="evidence" value="ECO:0007669"/>
    <property type="project" value="InterPro"/>
</dbReference>
<keyword evidence="3" id="KW-1185">Reference proteome</keyword>
<dbReference type="GO" id="GO:0003723">
    <property type="term" value="F:RNA binding"/>
    <property type="evidence" value="ECO:0007669"/>
    <property type="project" value="UniProtKB-UniRule"/>
</dbReference>
<sequence>MAVKSKTQKSNSFIMLGGKKGGPKKQQQQEPEEEDSDMLDSEAEEDDDEMELEDDESIAPEDDDSDVDEGEESDEAPAQVPAKGNKQQGKANNTPTKANKAGKVAPAKASPKVGGSPNDTQSKQSISDRQARTVCVKHLKPTSTDEHVVEFFAGVGKCKLVRRVRSKGLAIVMFDNAGQVEKALRKSGEALNGHPVVVERSKFGSASLEAYKAKKKLRTKERREARRLKAKQQPAGVKDGAGQQKKKQQQSKPAAATAASPVKKSPAASSVKKSPAKNQKQRQQKGKAGGAKPNANKQQAPKGKKEKK</sequence>
<dbReference type="Gene3D" id="3.30.70.330">
    <property type="match status" value="1"/>
</dbReference>
<evidence type="ECO:0000256" key="1">
    <source>
        <dbReference type="SAM" id="MobiDB-lite"/>
    </source>
</evidence>
<dbReference type="PROSITE" id="PS50102">
    <property type="entry name" value="RRM"/>
    <property type="match status" value="1"/>
</dbReference>
<dbReference type="InterPro" id="IPR000504">
    <property type="entry name" value="RRM_dom"/>
</dbReference>
<feature type="compositionally biased region" description="Polar residues" evidence="1">
    <location>
        <begin position="117"/>
        <end position="128"/>
    </location>
</feature>
<feature type="compositionally biased region" description="Low complexity" evidence="1">
    <location>
        <begin position="290"/>
        <end position="301"/>
    </location>
</feature>
<feature type="compositionally biased region" description="Low complexity" evidence="1">
    <location>
        <begin position="250"/>
        <end position="278"/>
    </location>
</feature>
<feature type="region of interest" description="Disordered" evidence="1">
    <location>
        <begin position="214"/>
        <end position="308"/>
    </location>
</feature>
<dbReference type="PANTHER" id="PTHR48036">
    <property type="entry name" value="SPLICING FACTOR (PAD-1), PUTATIVE (AFU_ORTHOLOGUE AFUA_1G15810)-RELATED"/>
    <property type="match status" value="1"/>
</dbReference>
<dbReference type="SUPFAM" id="SSF54928">
    <property type="entry name" value="RNA-binding domain, RBD"/>
    <property type="match status" value="1"/>
</dbReference>
<dbReference type="InterPro" id="IPR035979">
    <property type="entry name" value="RBD_domain_sf"/>
</dbReference>
<dbReference type="Proteomes" id="UP000075840">
    <property type="component" value="Unassembled WGS sequence"/>
</dbReference>
<evidence type="ECO:0000313" key="2">
    <source>
        <dbReference type="EnsemblMetazoa" id="AARA000264-PA"/>
    </source>
</evidence>
<reference evidence="2" key="1">
    <citation type="submission" date="2022-08" db="UniProtKB">
        <authorList>
            <consortium name="EnsemblMetazoa"/>
        </authorList>
    </citation>
    <scope>IDENTIFICATION</scope>
    <source>
        <strain evidence="2">Dongola</strain>
    </source>
</reference>
<protein>
    <submittedName>
        <fullName evidence="2">Uncharacterized protein</fullName>
    </submittedName>
</protein>
<dbReference type="GO" id="GO:0005634">
    <property type="term" value="C:nucleus"/>
    <property type="evidence" value="ECO:0007669"/>
    <property type="project" value="InterPro"/>
</dbReference>
<accession>A0A182HGB1</accession>
<dbReference type="InterPro" id="IPR012677">
    <property type="entry name" value="Nucleotide-bd_a/b_plait_sf"/>
</dbReference>
<feature type="compositionally biased region" description="Basic residues" evidence="1">
    <location>
        <begin position="214"/>
        <end position="230"/>
    </location>
</feature>
<feature type="compositionally biased region" description="Polar residues" evidence="1">
    <location>
        <begin position="85"/>
        <end position="97"/>
    </location>
</feature>
<dbReference type="AlphaFoldDB" id="A0A182HGB1"/>
<dbReference type="SMART" id="SM00360">
    <property type="entry name" value="RRM"/>
    <property type="match status" value="1"/>
</dbReference>